<dbReference type="Pfam" id="PF12838">
    <property type="entry name" value="Fer4_7"/>
    <property type="match status" value="1"/>
</dbReference>
<dbReference type="AlphaFoldDB" id="A0A0K8PBY7"/>
<keyword evidence="6" id="KW-1185">Reference proteome</keyword>
<dbReference type="GO" id="GO:0051536">
    <property type="term" value="F:iron-sulfur cluster binding"/>
    <property type="evidence" value="ECO:0007669"/>
    <property type="project" value="UniProtKB-KW"/>
</dbReference>
<dbReference type="PROSITE" id="PS51379">
    <property type="entry name" value="4FE4S_FER_2"/>
    <property type="match status" value="2"/>
</dbReference>
<evidence type="ECO:0000256" key="2">
    <source>
        <dbReference type="ARBA" id="ARBA00023004"/>
    </source>
</evidence>
<gene>
    <name evidence="5" type="ORF">ATC1_12189</name>
</gene>
<sequence>MAKFLVKFNVDKCKGCELCVSVCPKNILAISTTEVNAKGYHPASITDMDSCIGCASCATICPDCVISIYAE</sequence>
<feature type="domain" description="4Fe-4S ferredoxin-type" evidence="4">
    <location>
        <begin position="41"/>
        <end position="71"/>
    </location>
</feature>
<evidence type="ECO:0000259" key="4">
    <source>
        <dbReference type="PROSITE" id="PS51379"/>
    </source>
</evidence>
<dbReference type="RefSeq" id="WP_062278283.1">
    <property type="nucleotide sequence ID" value="NZ_DF968180.1"/>
</dbReference>
<name>A0A0K8PBY7_9CHLR</name>
<dbReference type="STRING" id="1678840.ATC1_12189"/>
<organism evidence="5">
    <name type="scientific">Flexilinea flocculi</name>
    <dbReference type="NCBI Taxonomy" id="1678840"/>
    <lineage>
        <taxon>Bacteria</taxon>
        <taxon>Bacillati</taxon>
        <taxon>Chloroflexota</taxon>
        <taxon>Anaerolineae</taxon>
        <taxon>Anaerolineales</taxon>
        <taxon>Anaerolineaceae</taxon>
        <taxon>Flexilinea</taxon>
    </lineage>
</organism>
<evidence type="ECO:0000313" key="5">
    <source>
        <dbReference type="EMBL" id="GAP39655.1"/>
    </source>
</evidence>
<dbReference type="Proteomes" id="UP000053370">
    <property type="component" value="Unassembled WGS sequence"/>
</dbReference>
<accession>A0A0K8PBY7</accession>
<evidence type="ECO:0000313" key="6">
    <source>
        <dbReference type="Proteomes" id="UP000053370"/>
    </source>
</evidence>
<reference evidence="5" key="1">
    <citation type="journal article" date="2015" name="Genome Announc.">
        <title>Draft Genome Sequence of Anaerolineae Strain TC1, a Novel Isolate from a Methanogenic Wastewater Treatment System.</title>
        <authorList>
            <person name="Matsuura N."/>
            <person name="Tourlousse D.M."/>
            <person name="Sun L."/>
            <person name="Toyonaga M."/>
            <person name="Kuroda K."/>
            <person name="Ohashi A."/>
            <person name="Cruz R."/>
            <person name="Yamaguchi T."/>
            <person name="Sekiguchi Y."/>
        </authorList>
    </citation>
    <scope>NUCLEOTIDE SEQUENCE [LARGE SCALE GENOMIC DNA]</scope>
    <source>
        <strain evidence="5">TC1</strain>
    </source>
</reference>
<dbReference type="PROSITE" id="PS00198">
    <property type="entry name" value="4FE4S_FER_1"/>
    <property type="match status" value="2"/>
</dbReference>
<dbReference type="SUPFAM" id="SSF54862">
    <property type="entry name" value="4Fe-4S ferredoxins"/>
    <property type="match status" value="1"/>
</dbReference>
<dbReference type="GO" id="GO:0046872">
    <property type="term" value="F:metal ion binding"/>
    <property type="evidence" value="ECO:0007669"/>
    <property type="project" value="UniProtKB-KW"/>
</dbReference>
<evidence type="ECO:0000256" key="3">
    <source>
        <dbReference type="ARBA" id="ARBA00023014"/>
    </source>
</evidence>
<keyword evidence="1" id="KW-0479">Metal-binding</keyword>
<proteinExistence type="predicted"/>
<dbReference type="PANTHER" id="PTHR43122:SF2">
    <property type="entry name" value="FERREDOXIN SUBUNIT OF PYRUVATE:FLAVODOXIN OXIDOREDUCTASE"/>
    <property type="match status" value="1"/>
</dbReference>
<dbReference type="Gene3D" id="3.30.70.20">
    <property type="match status" value="1"/>
</dbReference>
<keyword evidence="3" id="KW-0411">Iron-sulfur</keyword>
<protein>
    <submittedName>
        <fullName evidence="5">Protein containing 4Fe-4S dicluster domain</fullName>
    </submittedName>
</protein>
<dbReference type="InterPro" id="IPR017900">
    <property type="entry name" value="4Fe4S_Fe_S_CS"/>
</dbReference>
<dbReference type="PATRIC" id="fig|1678840.3.peg.728"/>
<dbReference type="PANTHER" id="PTHR43122">
    <property type="entry name" value="FERREDOXIN SUBUNIT OF PYRUVATE:FLAVODOXIN OXIDOREDUCTASE-RELATED"/>
    <property type="match status" value="1"/>
</dbReference>
<keyword evidence="2" id="KW-0408">Iron</keyword>
<dbReference type="EMBL" id="DF968180">
    <property type="protein sequence ID" value="GAP39655.1"/>
    <property type="molecule type" value="Genomic_DNA"/>
</dbReference>
<dbReference type="InterPro" id="IPR017896">
    <property type="entry name" value="4Fe4S_Fe-S-bd"/>
</dbReference>
<feature type="domain" description="4Fe-4S ferredoxin-type" evidence="4">
    <location>
        <begin position="4"/>
        <end position="33"/>
    </location>
</feature>
<dbReference type="OrthoDB" id="9803192at2"/>
<evidence type="ECO:0000256" key="1">
    <source>
        <dbReference type="ARBA" id="ARBA00022723"/>
    </source>
</evidence>